<protein>
    <submittedName>
        <fullName evidence="3 4">Xenotropic and polytropic retrovirus receptor</fullName>
    </submittedName>
</protein>
<dbReference type="GO" id="GO:0005737">
    <property type="term" value="C:cytoplasm"/>
    <property type="evidence" value="ECO:0007669"/>
    <property type="project" value="TreeGrafter"/>
</dbReference>
<dbReference type="Proteomes" id="UP001146793">
    <property type="component" value="Unassembled WGS sequence"/>
</dbReference>
<evidence type="ECO:0000313" key="5">
    <source>
        <dbReference type="Proteomes" id="UP001146793"/>
    </source>
</evidence>
<evidence type="ECO:0000313" key="4">
    <source>
        <dbReference type="EMBL" id="KAJ6226552.1"/>
    </source>
</evidence>
<feature type="domain" description="SPX" evidence="2">
    <location>
        <begin position="1"/>
        <end position="147"/>
    </location>
</feature>
<dbReference type="InterPro" id="IPR004331">
    <property type="entry name" value="SPX_dom"/>
</dbReference>
<dbReference type="EMBL" id="JANTQA010000023">
    <property type="protein sequence ID" value="KAJ3444396.1"/>
    <property type="molecule type" value="Genomic_DNA"/>
</dbReference>
<feature type="region of interest" description="Disordered" evidence="1">
    <location>
        <begin position="197"/>
        <end position="232"/>
    </location>
</feature>
<accession>A0AAV7ZTI0</accession>
<keyword evidence="6" id="KW-1185">Reference proteome</keyword>
<sequence length="232" mass="27880">MTFNEIFYKYQKSRWPEYFLKYAELKKTINEISYAKQKQKPALNNKFFKDLDKQLSNVNKFYLFKEQELIKNFPFAVKYNDRDVLVKKGTDEPIRFRLNAYKVELGSFYCDLRDLKTFQQLNFRAARKLMKKHKTFSGLKLADKKWLEIKQLGFNKSPNIDKLFKNTLVVYSYVFTKKNPDKAKKELEEYRVNLTRKQNGLSTKKPRNSQALDIWDQISKLDNSQNQDEEED</sequence>
<dbReference type="AlphaFoldDB" id="A0AAV7ZTI0"/>
<dbReference type="PANTHER" id="PTHR10783:SF46">
    <property type="entry name" value="PROTEIN ERD1 HOMOLOG 2"/>
    <property type="match status" value="1"/>
</dbReference>
<keyword evidence="3" id="KW-0675">Receptor</keyword>
<dbReference type="Proteomes" id="UP001150062">
    <property type="component" value="Unassembled WGS sequence"/>
</dbReference>
<dbReference type="PANTHER" id="PTHR10783">
    <property type="entry name" value="XENOTROPIC AND POLYTROPIC RETROVIRUS RECEPTOR 1-RELATED"/>
    <property type="match status" value="1"/>
</dbReference>
<evidence type="ECO:0000256" key="1">
    <source>
        <dbReference type="SAM" id="MobiDB-lite"/>
    </source>
</evidence>
<evidence type="ECO:0000313" key="6">
    <source>
        <dbReference type="Proteomes" id="UP001150062"/>
    </source>
</evidence>
<comment type="caution">
    <text evidence="3">The sequence shown here is derived from an EMBL/GenBank/DDBJ whole genome shotgun (WGS) entry which is preliminary data.</text>
</comment>
<proteinExistence type="predicted"/>
<name>A0AAV7ZTI0_9EUKA</name>
<evidence type="ECO:0000313" key="3">
    <source>
        <dbReference type="EMBL" id="KAJ3444396.1"/>
    </source>
</evidence>
<organism evidence="3 5">
    <name type="scientific">Anaeramoeba flamelloides</name>
    <dbReference type="NCBI Taxonomy" id="1746091"/>
    <lineage>
        <taxon>Eukaryota</taxon>
        <taxon>Metamonada</taxon>
        <taxon>Anaeramoebidae</taxon>
        <taxon>Anaeramoeba</taxon>
    </lineage>
</organism>
<dbReference type="EMBL" id="JAOAOG010000342">
    <property type="protein sequence ID" value="KAJ6226552.1"/>
    <property type="molecule type" value="Genomic_DNA"/>
</dbReference>
<reference evidence="4" key="1">
    <citation type="submission" date="2022-08" db="EMBL/GenBank/DDBJ databases">
        <title>Novel sulfate-reducing endosymbionts in the free-living metamonad Anaeramoeba.</title>
        <authorList>
            <person name="Jerlstrom-Hultqvist J."/>
            <person name="Cepicka I."/>
            <person name="Gallot-Lavallee L."/>
            <person name="Salas-Leiva D."/>
            <person name="Curtis B.A."/>
            <person name="Zahonova K."/>
            <person name="Pipaliya S."/>
            <person name="Dacks J."/>
            <person name="Roger A.J."/>
        </authorList>
    </citation>
    <scope>NUCLEOTIDE SEQUENCE</scope>
    <source>
        <strain evidence="4">Schooner1</strain>
    </source>
</reference>
<reference evidence="3" key="2">
    <citation type="submission" date="2022-08" db="EMBL/GenBank/DDBJ databases">
        <title>Novel sulphate-reducing endosymbionts in the free-living metamonad Anaeramoeba.</title>
        <authorList>
            <person name="Jerlstrom-Hultqvist J."/>
            <person name="Cepicka I."/>
            <person name="Gallot-Lavallee L."/>
            <person name="Salas-Leiva D."/>
            <person name="Curtis B.A."/>
            <person name="Zahonova K."/>
            <person name="Pipaliya S."/>
            <person name="Dacks J."/>
            <person name="Roger A.J."/>
        </authorList>
    </citation>
    <scope>NUCLEOTIDE SEQUENCE</scope>
    <source>
        <strain evidence="3">Busselton2</strain>
    </source>
</reference>
<evidence type="ECO:0000259" key="2">
    <source>
        <dbReference type="PROSITE" id="PS51382"/>
    </source>
</evidence>
<dbReference type="PROSITE" id="PS51382">
    <property type="entry name" value="SPX"/>
    <property type="match status" value="1"/>
</dbReference>
<gene>
    <name evidence="3" type="ORF">M0812_10249</name>
    <name evidence="4" type="ORF">M0813_10770</name>
</gene>